<dbReference type="Pfam" id="PF00082">
    <property type="entry name" value="Peptidase_S8"/>
    <property type="match status" value="1"/>
</dbReference>
<dbReference type="PROSITE" id="PS51892">
    <property type="entry name" value="SUBTILASE"/>
    <property type="match status" value="1"/>
</dbReference>
<dbReference type="SUPFAM" id="SSF52743">
    <property type="entry name" value="Subtilisin-like"/>
    <property type="match status" value="1"/>
</dbReference>
<dbReference type="EMBL" id="JBHSBB010000014">
    <property type="protein sequence ID" value="MFC4034378.1"/>
    <property type="molecule type" value="Genomic_DNA"/>
</dbReference>
<evidence type="ECO:0000256" key="2">
    <source>
        <dbReference type="ARBA" id="ARBA00022670"/>
    </source>
</evidence>
<dbReference type="PANTHER" id="PTHR43806:SF11">
    <property type="entry name" value="CEREVISIN-RELATED"/>
    <property type="match status" value="1"/>
</dbReference>
<reference evidence="9" key="1">
    <citation type="journal article" date="2019" name="Int. J. Syst. Evol. Microbiol.">
        <title>The Global Catalogue of Microorganisms (GCM) 10K type strain sequencing project: providing services to taxonomists for standard genome sequencing and annotation.</title>
        <authorList>
            <consortium name="The Broad Institute Genomics Platform"/>
            <consortium name="The Broad Institute Genome Sequencing Center for Infectious Disease"/>
            <person name="Wu L."/>
            <person name="Ma J."/>
        </authorList>
    </citation>
    <scope>NUCLEOTIDE SEQUENCE [LARGE SCALE GENOMIC DNA]</scope>
    <source>
        <strain evidence="9">CGMCC 4.7237</strain>
    </source>
</reference>
<evidence type="ECO:0000313" key="9">
    <source>
        <dbReference type="Proteomes" id="UP001595765"/>
    </source>
</evidence>
<keyword evidence="6" id="KW-0812">Transmembrane</keyword>
<evidence type="ECO:0000256" key="4">
    <source>
        <dbReference type="ARBA" id="ARBA00022825"/>
    </source>
</evidence>
<feature type="active site" description="Charge relay system" evidence="5">
    <location>
        <position position="115"/>
    </location>
</feature>
<dbReference type="InterPro" id="IPR036852">
    <property type="entry name" value="Peptidase_S8/S53_dom_sf"/>
</dbReference>
<keyword evidence="2 5" id="KW-0645">Protease</keyword>
<proteinExistence type="inferred from homology"/>
<keyword evidence="6" id="KW-0472">Membrane</keyword>
<evidence type="ECO:0000313" key="8">
    <source>
        <dbReference type="EMBL" id="MFC4034378.1"/>
    </source>
</evidence>
<organism evidence="8 9">
    <name type="scientific">Streptomyces polygonati</name>
    <dbReference type="NCBI Taxonomy" id="1617087"/>
    <lineage>
        <taxon>Bacteria</taxon>
        <taxon>Bacillati</taxon>
        <taxon>Actinomycetota</taxon>
        <taxon>Actinomycetes</taxon>
        <taxon>Kitasatosporales</taxon>
        <taxon>Streptomycetaceae</taxon>
        <taxon>Streptomyces</taxon>
    </lineage>
</organism>
<keyword evidence="3 5" id="KW-0378">Hydrolase</keyword>
<dbReference type="InterPro" id="IPR050131">
    <property type="entry name" value="Peptidase_S8_subtilisin-like"/>
</dbReference>
<feature type="active site" description="Charge relay system" evidence="5">
    <location>
        <position position="88"/>
    </location>
</feature>
<evidence type="ECO:0000256" key="5">
    <source>
        <dbReference type="PROSITE-ProRule" id="PRU01240"/>
    </source>
</evidence>
<gene>
    <name evidence="8" type="ORF">ACFO3J_23285</name>
</gene>
<dbReference type="Proteomes" id="UP001595765">
    <property type="component" value="Unassembled WGS sequence"/>
</dbReference>
<accession>A0ABV8HTT2</accession>
<feature type="active site" description="Charge relay system" evidence="5">
    <location>
        <position position="280"/>
    </location>
</feature>
<evidence type="ECO:0000256" key="1">
    <source>
        <dbReference type="ARBA" id="ARBA00011073"/>
    </source>
</evidence>
<dbReference type="Gene3D" id="3.40.50.200">
    <property type="entry name" value="Peptidase S8/S53 domain"/>
    <property type="match status" value="1"/>
</dbReference>
<evidence type="ECO:0000256" key="3">
    <source>
        <dbReference type="ARBA" id="ARBA00022801"/>
    </source>
</evidence>
<evidence type="ECO:0000259" key="7">
    <source>
        <dbReference type="Pfam" id="PF00082"/>
    </source>
</evidence>
<evidence type="ECO:0000256" key="6">
    <source>
        <dbReference type="SAM" id="Phobius"/>
    </source>
</evidence>
<dbReference type="InterPro" id="IPR000209">
    <property type="entry name" value="Peptidase_S8/S53_dom"/>
</dbReference>
<feature type="domain" description="Peptidase S8/S53" evidence="7">
    <location>
        <begin position="79"/>
        <end position="313"/>
    </location>
</feature>
<sequence length="398" mass="38084">MAGEGAVRGAGAVLGAVVAVLVAAGPVTAVPQGGVSLPVVPARLADGAACTGASKSVAAAMPWEQGALGLDLVRRAGDGAGVLVAVVDTGVSTAAPALKGRVTAVGGAGHDCVGHGTFAAGIVAAAPTAGVRFAGVVPGARVLAVRGTDERGAATAASVAAGIRAAARAGAKVIEVSLALEGSSAALASAVAEAGRHDALVVAAAAPDPTASGAGSTPAAPRAYYPAALPAVLSVVDDDAALARPRGAVVPLSADLAAPGDGVVGVGPAGKGHYLGSGASFAAAYVAGTAALVRSLHPELSAAQTAARLTATAYPDDIPRLDPYAAVNAVRPRAAGAPTAPAAPAVVLSTDPGPARAAHRAELLAGLALALVLATAWIAATFPRARARTRLRRMPPVA</sequence>
<dbReference type="InterPro" id="IPR015500">
    <property type="entry name" value="Peptidase_S8_subtilisin-rel"/>
</dbReference>
<keyword evidence="9" id="KW-1185">Reference proteome</keyword>
<protein>
    <submittedName>
        <fullName evidence="8">S8 family serine peptidase</fullName>
    </submittedName>
</protein>
<dbReference type="RefSeq" id="WP_386432392.1">
    <property type="nucleotide sequence ID" value="NZ_JBHSBB010000014.1"/>
</dbReference>
<feature type="transmembrane region" description="Helical" evidence="6">
    <location>
        <begin position="363"/>
        <end position="383"/>
    </location>
</feature>
<name>A0ABV8HTT2_9ACTN</name>
<dbReference type="PRINTS" id="PR00723">
    <property type="entry name" value="SUBTILISIN"/>
</dbReference>
<dbReference type="PANTHER" id="PTHR43806">
    <property type="entry name" value="PEPTIDASE S8"/>
    <property type="match status" value="1"/>
</dbReference>
<comment type="caution">
    <text evidence="8">The sequence shown here is derived from an EMBL/GenBank/DDBJ whole genome shotgun (WGS) entry which is preliminary data.</text>
</comment>
<keyword evidence="4 5" id="KW-0720">Serine protease</keyword>
<comment type="similarity">
    <text evidence="1 5">Belongs to the peptidase S8 family.</text>
</comment>
<keyword evidence="6" id="KW-1133">Transmembrane helix</keyword>